<organism evidence="1 2">
    <name type="scientific">Pluteus cervinus</name>
    <dbReference type="NCBI Taxonomy" id="181527"/>
    <lineage>
        <taxon>Eukaryota</taxon>
        <taxon>Fungi</taxon>
        <taxon>Dikarya</taxon>
        <taxon>Basidiomycota</taxon>
        <taxon>Agaricomycotina</taxon>
        <taxon>Agaricomycetes</taxon>
        <taxon>Agaricomycetidae</taxon>
        <taxon>Agaricales</taxon>
        <taxon>Pluteineae</taxon>
        <taxon>Pluteaceae</taxon>
        <taxon>Pluteus</taxon>
    </lineage>
</organism>
<accession>A0ACD3AMW1</accession>
<evidence type="ECO:0000313" key="2">
    <source>
        <dbReference type="Proteomes" id="UP000308600"/>
    </source>
</evidence>
<proteinExistence type="predicted"/>
<name>A0ACD3AMW1_9AGAR</name>
<dbReference type="EMBL" id="ML208397">
    <property type="protein sequence ID" value="TFK66674.1"/>
    <property type="molecule type" value="Genomic_DNA"/>
</dbReference>
<sequence length="162" mass="18759">MVLIKRRLLRFGIRTFRCFEVHGRVNIYYGSGDGSKLYDGVRWDDYIQSQSHTRAHSCISGLSRDIDIRVVTPLLAHRDAGGGDGELRYSKNLKSPRYEQLGLELEMLVWVVLDFGVSAGALWHVEGTFTTMASHWLERHKAKHLLYIIIRHVFKFNQRTRA</sequence>
<dbReference type="Proteomes" id="UP000308600">
    <property type="component" value="Unassembled WGS sequence"/>
</dbReference>
<protein>
    <submittedName>
        <fullName evidence="1">Uncharacterized protein</fullName>
    </submittedName>
</protein>
<gene>
    <name evidence="1" type="ORF">BDN72DRAFT_859709</name>
</gene>
<reference evidence="1 2" key="1">
    <citation type="journal article" date="2019" name="Nat. Ecol. Evol.">
        <title>Megaphylogeny resolves global patterns of mushroom evolution.</title>
        <authorList>
            <person name="Varga T."/>
            <person name="Krizsan K."/>
            <person name="Foldi C."/>
            <person name="Dima B."/>
            <person name="Sanchez-Garcia M."/>
            <person name="Sanchez-Ramirez S."/>
            <person name="Szollosi G.J."/>
            <person name="Szarkandi J.G."/>
            <person name="Papp V."/>
            <person name="Albert L."/>
            <person name="Andreopoulos W."/>
            <person name="Angelini C."/>
            <person name="Antonin V."/>
            <person name="Barry K.W."/>
            <person name="Bougher N.L."/>
            <person name="Buchanan P."/>
            <person name="Buyck B."/>
            <person name="Bense V."/>
            <person name="Catcheside P."/>
            <person name="Chovatia M."/>
            <person name="Cooper J."/>
            <person name="Damon W."/>
            <person name="Desjardin D."/>
            <person name="Finy P."/>
            <person name="Geml J."/>
            <person name="Haridas S."/>
            <person name="Hughes K."/>
            <person name="Justo A."/>
            <person name="Karasinski D."/>
            <person name="Kautmanova I."/>
            <person name="Kiss B."/>
            <person name="Kocsube S."/>
            <person name="Kotiranta H."/>
            <person name="LaButti K.M."/>
            <person name="Lechner B.E."/>
            <person name="Liimatainen K."/>
            <person name="Lipzen A."/>
            <person name="Lukacs Z."/>
            <person name="Mihaltcheva S."/>
            <person name="Morgado L.N."/>
            <person name="Niskanen T."/>
            <person name="Noordeloos M.E."/>
            <person name="Ohm R.A."/>
            <person name="Ortiz-Santana B."/>
            <person name="Ovrebo C."/>
            <person name="Racz N."/>
            <person name="Riley R."/>
            <person name="Savchenko A."/>
            <person name="Shiryaev A."/>
            <person name="Soop K."/>
            <person name="Spirin V."/>
            <person name="Szebenyi C."/>
            <person name="Tomsovsky M."/>
            <person name="Tulloss R.E."/>
            <person name="Uehling J."/>
            <person name="Grigoriev I.V."/>
            <person name="Vagvolgyi C."/>
            <person name="Papp T."/>
            <person name="Martin F.M."/>
            <person name="Miettinen O."/>
            <person name="Hibbett D.S."/>
            <person name="Nagy L.G."/>
        </authorList>
    </citation>
    <scope>NUCLEOTIDE SEQUENCE [LARGE SCALE GENOMIC DNA]</scope>
    <source>
        <strain evidence="1 2">NL-1719</strain>
    </source>
</reference>
<evidence type="ECO:0000313" key="1">
    <source>
        <dbReference type="EMBL" id="TFK66674.1"/>
    </source>
</evidence>
<keyword evidence="2" id="KW-1185">Reference proteome</keyword>